<name>A8SB95_9FIRM</name>
<gene>
    <name evidence="1" type="ORF">FAEPRAM212_01602</name>
</gene>
<reference evidence="1 2" key="1">
    <citation type="submission" date="2007-09" db="EMBL/GenBank/DDBJ databases">
        <title>Draft genome sequence of Faecalibacterium prausnitzii M21/2.</title>
        <authorList>
            <person name="Sudarsanam P."/>
            <person name="Ley R."/>
            <person name="Guruge J."/>
            <person name="Turnbaugh P.J."/>
            <person name="Mahowald M."/>
            <person name="Liep D."/>
            <person name="Gordon J."/>
        </authorList>
    </citation>
    <scope>NUCLEOTIDE SEQUENCE [LARGE SCALE GENOMIC DNA]</scope>
    <source>
        <strain evidence="1 2">M21/2</strain>
    </source>
</reference>
<protein>
    <recommendedName>
        <fullName evidence="3">Replication terminator protein</fullName>
    </recommendedName>
</protein>
<organism evidence="1 2">
    <name type="scientific">Faecalibacterium prausnitzii M21/2</name>
    <dbReference type="NCBI Taxonomy" id="411485"/>
    <lineage>
        <taxon>Bacteria</taxon>
        <taxon>Bacillati</taxon>
        <taxon>Bacillota</taxon>
        <taxon>Clostridia</taxon>
        <taxon>Eubacteriales</taxon>
        <taxon>Oscillospiraceae</taxon>
        <taxon>Faecalibacterium</taxon>
    </lineage>
</organism>
<comment type="caution">
    <text evidence="1">The sequence shown here is derived from an EMBL/GenBank/DDBJ whole genome shotgun (WGS) entry which is preliminary data.</text>
</comment>
<dbReference type="Proteomes" id="UP000005945">
    <property type="component" value="Unassembled WGS sequence"/>
</dbReference>
<accession>A8SB95</accession>
<dbReference type="GeneID" id="75068378"/>
<dbReference type="HOGENOM" id="CLU_147183_1_0_9"/>
<dbReference type="RefSeq" id="WP_005923823.1">
    <property type="nucleotide sequence ID" value="NZ_DS483500.1"/>
</dbReference>
<evidence type="ECO:0008006" key="3">
    <source>
        <dbReference type="Google" id="ProtNLM"/>
    </source>
</evidence>
<evidence type="ECO:0000313" key="2">
    <source>
        <dbReference type="Proteomes" id="UP000005945"/>
    </source>
</evidence>
<evidence type="ECO:0000313" key="1">
    <source>
        <dbReference type="EMBL" id="EDP21780.1"/>
    </source>
</evidence>
<dbReference type="AlphaFoldDB" id="A8SB95"/>
<proteinExistence type="predicted"/>
<sequence>MEQTKASSLIDMANGAIKERLDYEMGRVIQNISDPNTKATAKRTITVKITLEPDEERQHVEVSATASSTLAALHPVKTALAVGQEGGHTVAVELTPQIPGQFDTYGGEAPERKVLKFADIHTA</sequence>
<reference evidence="1 2" key="2">
    <citation type="submission" date="2007-09" db="EMBL/GenBank/DDBJ databases">
        <authorList>
            <person name="Fulton L."/>
            <person name="Clifton S."/>
            <person name="Fulton B."/>
            <person name="Xu J."/>
            <person name="Minx P."/>
            <person name="Pepin K.H."/>
            <person name="Johnson M."/>
            <person name="Thiruvilangam P."/>
            <person name="Bhonagiri V."/>
            <person name="Nash W.E."/>
            <person name="Mardis E.R."/>
            <person name="Wilson R.K."/>
        </authorList>
    </citation>
    <scope>NUCLEOTIDE SEQUENCE [LARGE SCALE GENOMIC DNA]</scope>
    <source>
        <strain evidence="1 2">M21/2</strain>
    </source>
</reference>
<dbReference type="EMBL" id="ABED02000025">
    <property type="protein sequence ID" value="EDP21780.1"/>
    <property type="molecule type" value="Genomic_DNA"/>
</dbReference>